<evidence type="ECO:0000313" key="11">
    <source>
        <dbReference type="Proteomes" id="UP000757232"/>
    </source>
</evidence>
<gene>
    <name evidence="10" type="ORF">A7U60_g6293</name>
</gene>
<name>A0A9Q5HVG0_SANBA</name>
<comment type="caution">
    <text evidence="10">The sequence shown here is derived from an EMBL/GenBank/DDBJ whole genome shotgun (WGS) entry which is preliminary data.</text>
</comment>
<evidence type="ECO:0000256" key="7">
    <source>
        <dbReference type="ARBA" id="ARBA00023136"/>
    </source>
</evidence>
<comment type="subcellular location">
    <subcellularLocation>
        <location evidence="1">Golgi apparatus membrane</location>
        <topology evidence="1">Peripheral membrane protein</topology>
    </subcellularLocation>
</comment>
<feature type="region of interest" description="Disordered" evidence="9">
    <location>
        <begin position="797"/>
        <end position="829"/>
    </location>
</feature>
<reference evidence="10" key="1">
    <citation type="submission" date="2016-06" db="EMBL/GenBank/DDBJ databases">
        <title>Draft Genome sequence of the fungus Inonotus baumii.</title>
        <authorList>
            <person name="Zhu H."/>
            <person name="Lin W."/>
        </authorList>
    </citation>
    <scope>NUCLEOTIDE SEQUENCE</scope>
    <source>
        <strain evidence="10">821</strain>
    </source>
</reference>
<evidence type="ECO:0000256" key="2">
    <source>
        <dbReference type="ARBA" id="ARBA00005831"/>
    </source>
</evidence>
<dbReference type="OrthoDB" id="249612at2759"/>
<evidence type="ECO:0000256" key="6">
    <source>
        <dbReference type="ARBA" id="ARBA00023034"/>
    </source>
</evidence>
<evidence type="ECO:0000256" key="3">
    <source>
        <dbReference type="ARBA" id="ARBA00020984"/>
    </source>
</evidence>
<dbReference type="EMBL" id="LNZH02000200">
    <property type="protein sequence ID" value="OCB86615.1"/>
    <property type="molecule type" value="Genomic_DNA"/>
</dbReference>
<evidence type="ECO:0000256" key="1">
    <source>
        <dbReference type="ARBA" id="ARBA00004395"/>
    </source>
</evidence>
<comment type="similarity">
    <text evidence="2">Belongs to the COG7 family.</text>
</comment>
<keyword evidence="5" id="KW-0653">Protein transport</keyword>
<keyword evidence="6" id="KW-0333">Golgi apparatus</keyword>
<dbReference type="GO" id="GO:0006890">
    <property type="term" value="P:retrograde vesicle-mediated transport, Golgi to endoplasmic reticulum"/>
    <property type="evidence" value="ECO:0007669"/>
    <property type="project" value="TreeGrafter"/>
</dbReference>
<feature type="region of interest" description="Disordered" evidence="9">
    <location>
        <begin position="373"/>
        <end position="414"/>
    </location>
</feature>
<dbReference type="GO" id="GO:0017119">
    <property type="term" value="C:Golgi transport complex"/>
    <property type="evidence" value="ECO:0007669"/>
    <property type="project" value="InterPro"/>
</dbReference>
<organism evidence="10 11">
    <name type="scientific">Sanghuangporus baumii</name>
    <name type="common">Phellinus baumii</name>
    <dbReference type="NCBI Taxonomy" id="108892"/>
    <lineage>
        <taxon>Eukaryota</taxon>
        <taxon>Fungi</taxon>
        <taxon>Dikarya</taxon>
        <taxon>Basidiomycota</taxon>
        <taxon>Agaricomycotina</taxon>
        <taxon>Agaricomycetes</taxon>
        <taxon>Hymenochaetales</taxon>
        <taxon>Hymenochaetaceae</taxon>
        <taxon>Sanghuangporus</taxon>
    </lineage>
</organism>
<dbReference type="PANTHER" id="PTHR21443:SF0">
    <property type="entry name" value="CONSERVED OLIGOMERIC GOLGI COMPLEX SUBUNIT 7"/>
    <property type="match status" value="1"/>
</dbReference>
<dbReference type="Pfam" id="PF10191">
    <property type="entry name" value="COG7"/>
    <property type="match status" value="2"/>
</dbReference>
<dbReference type="PANTHER" id="PTHR21443">
    <property type="entry name" value="CONSERVED OLIGOMERIC GOLGI COMPLEX COMPONENT 7"/>
    <property type="match status" value="1"/>
</dbReference>
<evidence type="ECO:0000256" key="5">
    <source>
        <dbReference type="ARBA" id="ARBA00022927"/>
    </source>
</evidence>
<dbReference type="Proteomes" id="UP000757232">
    <property type="component" value="Unassembled WGS sequence"/>
</dbReference>
<evidence type="ECO:0000256" key="8">
    <source>
        <dbReference type="ARBA" id="ARBA00031345"/>
    </source>
</evidence>
<accession>A0A9Q5HVG0</accession>
<evidence type="ECO:0000256" key="4">
    <source>
        <dbReference type="ARBA" id="ARBA00022448"/>
    </source>
</evidence>
<keyword evidence="11" id="KW-1185">Reference proteome</keyword>
<proteinExistence type="inferred from homology"/>
<protein>
    <recommendedName>
        <fullName evidence="3">Conserved oligomeric Golgi complex subunit 7</fullName>
    </recommendedName>
    <alternativeName>
        <fullName evidence="8">Component of oligomeric Golgi complex 7</fullName>
    </alternativeName>
</protein>
<dbReference type="GO" id="GO:0007030">
    <property type="term" value="P:Golgi organization"/>
    <property type="evidence" value="ECO:0007669"/>
    <property type="project" value="TreeGrafter"/>
</dbReference>
<sequence>MFISMQGSKSHEDATSDALRSLEDYSDVASWINDVLNDDLDNADVQDFTELDKRVSHLSAILEVACEDTSVQLEKTIDDVSRTVPRLSYDLQLMQEIASSLQNSLQAVERHSQSFLNTSETGPVLDELHYLDTVKRNMEASLAVLREAEAWSSLESEVVSYLSEQAYSKAAARLSEASKSLNVFENTPDYETRKALMINLQNQLEAALSSALVAGINNNDVDACKKYFEIFCNIEREAEFRSYWNGSKRKGIVALWQEAKLRDCDESDQDGKKFSIFLNEFYQELLSVLQVERLSAILIFPDPQPTLSTFITSTFSSLHPSLSQRLNVLANFYADAALPELISSFKATEEFAVATDKVMEKVGYSSLSPATIPSSLEDRENTTSAPRSHTRRRSTRQSFSRRLNRSSISGPPASYGIATGSATLDHSWEESLFEPFLDYQCDYATLEKRLLRAQLKDLLAPASSVQAGARLLRERAIDVLSFADEALGRSMAFTHGYGVVGLIQAIDDLFESFLKSVRQEISEASGTQSTDAASIESGEEFADLDYSPSDLNTFQLALHLLEAARGVLERLSVFESKLRGSIVQTSNALKMTRNDPFGLYISGTTRTALSLLQSSALNNADLQSLLDAVDPEQPQPQQVQAPHSAMFTPSSATFAAQKMPGLPHQRSALLLGARAAVSEFAKACQMRLQETILAPLLKHLSTYASSSVWTSTDPKDRRGAGTSSAAAGGGAVSEVNIPTFSLSPSATIQRVTDGLLSLPRLFEVYADDDALAFSIETLPYVDTERLLAVTNELAANSAAEGDSPEATATRPKPRHFSSSTSSLTIQVPSHSSTHQNATTILTPEAISSLWLTSLALSLYNHLTSVILPSIPRLSSRGSAQLAEDLGYLMQIGKALGVELGQLEAWREGAAMEVDELRRRTVSVGAAAAASGEEKEREEILRNIARLRGIQS</sequence>
<feature type="region of interest" description="Disordered" evidence="9">
    <location>
        <begin position="708"/>
        <end position="729"/>
    </location>
</feature>
<keyword evidence="7" id="KW-0472">Membrane</keyword>
<evidence type="ECO:0000256" key="9">
    <source>
        <dbReference type="SAM" id="MobiDB-lite"/>
    </source>
</evidence>
<keyword evidence="4" id="KW-0813">Transport</keyword>
<dbReference type="GO" id="GO:0000139">
    <property type="term" value="C:Golgi membrane"/>
    <property type="evidence" value="ECO:0007669"/>
    <property type="project" value="UniProtKB-SubCell"/>
</dbReference>
<dbReference type="GO" id="GO:0006886">
    <property type="term" value="P:intracellular protein transport"/>
    <property type="evidence" value="ECO:0007669"/>
    <property type="project" value="InterPro"/>
</dbReference>
<dbReference type="AlphaFoldDB" id="A0A9Q5HVG0"/>
<evidence type="ECO:0000313" key="10">
    <source>
        <dbReference type="EMBL" id="OCB86615.1"/>
    </source>
</evidence>
<feature type="compositionally biased region" description="Polar residues" evidence="9">
    <location>
        <begin position="816"/>
        <end position="829"/>
    </location>
</feature>
<dbReference type="InterPro" id="IPR019335">
    <property type="entry name" value="COG7"/>
</dbReference>